<evidence type="ECO:0000256" key="6">
    <source>
        <dbReference type="HAMAP-Rule" id="MF_00265"/>
    </source>
</evidence>
<evidence type="ECO:0000313" key="8">
    <source>
        <dbReference type="EMBL" id="MCI2242905.1"/>
    </source>
</evidence>
<dbReference type="RefSeq" id="WP_242166473.1">
    <property type="nucleotide sequence ID" value="NZ_JAJMLW010000004.1"/>
</dbReference>
<dbReference type="Proteomes" id="UP001430755">
    <property type="component" value="Unassembled WGS sequence"/>
</dbReference>
<feature type="binding site" evidence="6">
    <location>
        <position position="6"/>
    </location>
    <ligand>
        <name>Mg(2+)</name>
        <dbReference type="ChEBI" id="CHEBI:18420"/>
    </ligand>
</feature>
<feature type="domain" description="PIN" evidence="7">
    <location>
        <begin position="2"/>
        <end position="116"/>
    </location>
</feature>
<dbReference type="HAMAP" id="MF_00265">
    <property type="entry name" value="VapC_Nob1"/>
    <property type="match status" value="1"/>
</dbReference>
<comment type="function">
    <text evidence="6">Toxic component of a toxin-antitoxin (TA) system. An RNase.</text>
</comment>
<keyword evidence="1 6" id="KW-1277">Toxin-antitoxin system</keyword>
<dbReference type="InterPro" id="IPR029060">
    <property type="entry name" value="PIN-like_dom_sf"/>
</dbReference>
<comment type="similarity">
    <text evidence="6">Belongs to the PINc/VapC protein family.</text>
</comment>
<evidence type="ECO:0000313" key="9">
    <source>
        <dbReference type="Proteomes" id="UP001430755"/>
    </source>
</evidence>
<accession>A0ABS9WJ55</accession>
<dbReference type="InterPro" id="IPR002716">
    <property type="entry name" value="PIN_dom"/>
</dbReference>
<evidence type="ECO:0000256" key="2">
    <source>
        <dbReference type="ARBA" id="ARBA00022722"/>
    </source>
</evidence>
<dbReference type="Pfam" id="PF13470">
    <property type="entry name" value="PIN_3"/>
    <property type="match status" value="1"/>
</dbReference>
<comment type="cofactor">
    <cofactor evidence="6">
        <name>Mg(2+)</name>
        <dbReference type="ChEBI" id="CHEBI:18420"/>
    </cofactor>
</comment>
<name>A0ABS9WJ55_9ACTN</name>
<keyword evidence="4 6" id="KW-0378">Hydrolase</keyword>
<dbReference type="InterPro" id="IPR022907">
    <property type="entry name" value="VapC_family"/>
</dbReference>
<feature type="binding site" evidence="6">
    <location>
        <position position="96"/>
    </location>
    <ligand>
        <name>Mg(2+)</name>
        <dbReference type="ChEBI" id="CHEBI:18420"/>
    </ligand>
</feature>
<comment type="caution">
    <text evidence="8">The sequence shown here is derived from an EMBL/GenBank/DDBJ whole genome shotgun (WGS) entry which is preliminary data.</text>
</comment>
<dbReference type="EC" id="3.1.-.-" evidence="6"/>
<keyword evidence="2 6" id="KW-0540">Nuclease</keyword>
<sequence>MRILVDVNVIVDILGNTDDFADSFCALDAILLREFEPCLLASMTPTIHYVLAARKYATRAQATQALEALSSLVSVLDVTGADFRAALKSPLVDFEDALIAEAARRHGVDLILTRNLRDFRKSPVAAMSPRQFLEAYRPAGYEYGEVELDGEGADQP</sequence>
<dbReference type="Gene3D" id="3.40.50.1010">
    <property type="entry name" value="5'-nuclease"/>
    <property type="match status" value="1"/>
</dbReference>
<gene>
    <name evidence="6" type="primary">vapC</name>
    <name evidence="8" type="ORF">LPT13_11165</name>
</gene>
<keyword evidence="5 6" id="KW-0460">Magnesium</keyword>
<dbReference type="EMBL" id="JAJMLW010000004">
    <property type="protein sequence ID" value="MCI2242905.1"/>
    <property type="molecule type" value="Genomic_DNA"/>
</dbReference>
<dbReference type="SUPFAM" id="SSF88723">
    <property type="entry name" value="PIN domain-like"/>
    <property type="match status" value="1"/>
</dbReference>
<keyword evidence="9" id="KW-1185">Reference proteome</keyword>
<evidence type="ECO:0000256" key="1">
    <source>
        <dbReference type="ARBA" id="ARBA00022649"/>
    </source>
</evidence>
<keyword evidence="6" id="KW-0800">Toxin</keyword>
<evidence type="ECO:0000256" key="3">
    <source>
        <dbReference type="ARBA" id="ARBA00022723"/>
    </source>
</evidence>
<evidence type="ECO:0000256" key="4">
    <source>
        <dbReference type="ARBA" id="ARBA00022801"/>
    </source>
</evidence>
<evidence type="ECO:0000256" key="5">
    <source>
        <dbReference type="ARBA" id="ARBA00022842"/>
    </source>
</evidence>
<protein>
    <recommendedName>
        <fullName evidence="6">Ribonuclease VapC</fullName>
        <shortName evidence="6">RNase VapC</shortName>
        <ecNumber evidence="6">3.1.-.-</ecNumber>
    </recommendedName>
    <alternativeName>
        <fullName evidence="6">Toxin VapC</fullName>
    </alternativeName>
</protein>
<organism evidence="8 9">
    <name type="scientific">Adlercreutzia faecimuris</name>
    <dbReference type="NCBI Taxonomy" id="2897341"/>
    <lineage>
        <taxon>Bacteria</taxon>
        <taxon>Bacillati</taxon>
        <taxon>Actinomycetota</taxon>
        <taxon>Coriobacteriia</taxon>
        <taxon>Eggerthellales</taxon>
        <taxon>Eggerthellaceae</taxon>
        <taxon>Adlercreutzia</taxon>
    </lineage>
</organism>
<reference evidence="8" key="1">
    <citation type="submission" date="2021-11" db="EMBL/GenBank/DDBJ databases">
        <title>A Novel Adlercreutzia Species, isolated from a Allomyrina dichotoma larva feces.</title>
        <authorList>
            <person name="Suh M.K."/>
        </authorList>
    </citation>
    <scope>NUCLEOTIDE SEQUENCE</scope>
    <source>
        <strain evidence="8">JBNU-10</strain>
    </source>
</reference>
<proteinExistence type="inferred from homology"/>
<keyword evidence="3 6" id="KW-0479">Metal-binding</keyword>
<evidence type="ECO:0000259" key="7">
    <source>
        <dbReference type="Pfam" id="PF13470"/>
    </source>
</evidence>